<organism evidence="4">
    <name type="scientific">Psilocybe cubensis</name>
    <name type="common">Psychedelic mushroom</name>
    <name type="synonym">Stropharia cubensis</name>
    <dbReference type="NCBI Taxonomy" id="181762"/>
    <lineage>
        <taxon>Eukaryota</taxon>
        <taxon>Fungi</taxon>
        <taxon>Dikarya</taxon>
        <taxon>Basidiomycota</taxon>
        <taxon>Agaricomycotina</taxon>
        <taxon>Agaricomycetes</taxon>
        <taxon>Agaricomycetidae</taxon>
        <taxon>Agaricales</taxon>
        <taxon>Agaricineae</taxon>
        <taxon>Strophariaceae</taxon>
        <taxon>Psilocybe</taxon>
    </lineage>
</organism>
<gene>
    <name evidence="4" type="ORF">JR316_008420</name>
</gene>
<feature type="compositionally biased region" description="Polar residues" evidence="2">
    <location>
        <begin position="132"/>
        <end position="143"/>
    </location>
</feature>
<evidence type="ECO:0000313" key="4">
    <source>
        <dbReference type="EMBL" id="KAG5166335.1"/>
    </source>
</evidence>
<dbReference type="PANTHER" id="PTHR22100:SF13">
    <property type="entry name" value="WINGS APART-LIKE PROTEIN HOMOLOG"/>
    <property type="match status" value="1"/>
</dbReference>
<dbReference type="EMBL" id="JAFIQS010000008">
    <property type="protein sequence ID" value="KAG5166335.1"/>
    <property type="molecule type" value="Genomic_DNA"/>
</dbReference>
<feature type="region of interest" description="Disordered" evidence="2">
    <location>
        <begin position="112"/>
        <end position="170"/>
    </location>
</feature>
<feature type="compositionally biased region" description="Low complexity" evidence="2">
    <location>
        <begin position="248"/>
        <end position="260"/>
    </location>
</feature>
<feature type="compositionally biased region" description="Polar residues" evidence="2">
    <location>
        <begin position="81"/>
        <end position="94"/>
    </location>
</feature>
<feature type="compositionally biased region" description="Basic and acidic residues" evidence="2">
    <location>
        <begin position="25"/>
        <end position="36"/>
    </location>
</feature>
<dbReference type="Pfam" id="PF07814">
    <property type="entry name" value="WAPL"/>
    <property type="match status" value="1"/>
</dbReference>
<feature type="region of interest" description="Disordered" evidence="2">
    <location>
        <begin position="1"/>
        <end position="96"/>
    </location>
</feature>
<reference evidence="4" key="1">
    <citation type="submission" date="2021-02" db="EMBL/GenBank/DDBJ databases">
        <title>Psilocybe cubensis genome.</title>
        <authorList>
            <person name="Mckernan K.J."/>
            <person name="Crawford S."/>
            <person name="Trippe A."/>
            <person name="Kane L.T."/>
            <person name="Mclaughlin S."/>
        </authorList>
    </citation>
    <scope>NUCLEOTIDE SEQUENCE [LARGE SCALE GENOMIC DNA]</scope>
    <source>
        <strain evidence="4">MGC-MH-2018</strain>
    </source>
</reference>
<name>A0A8H7XVD0_PSICU</name>
<dbReference type="InterPro" id="IPR011989">
    <property type="entry name" value="ARM-like"/>
</dbReference>
<comment type="caution">
    <text evidence="4">The sequence shown here is derived from an EMBL/GenBank/DDBJ whole genome shotgun (WGS) entry which is preliminary data.</text>
</comment>
<dbReference type="AlphaFoldDB" id="A0A8H7XVD0"/>
<proteinExistence type="inferred from homology"/>
<evidence type="ECO:0000256" key="1">
    <source>
        <dbReference type="ARBA" id="ARBA00006854"/>
    </source>
</evidence>
<protein>
    <recommendedName>
        <fullName evidence="3">Wings apart-like protein C-terminal domain-containing protein</fullName>
    </recommendedName>
</protein>
<dbReference type="OrthoDB" id="78088at2759"/>
<feature type="compositionally biased region" description="Basic residues" evidence="2">
    <location>
        <begin position="15"/>
        <end position="24"/>
    </location>
</feature>
<dbReference type="Gene3D" id="1.25.10.10">
    <property type="entry name" value="Leucine-rich Repeat Variant"/>
    <property type="match status" value="2"/>
</dbReference>
<feature type="domain" description="Wings apart-like protein C-terminal" evidence="3">
    <location>
        <begin position="293"/>
        <end position="356"/>
    </location>
</feature>
<evidence type="ECO:0000259" key="3">
    <source>
        <dbReference type="Pfam" id="PF07814"/>
    </source>
</evidence>
<feature type="region of interest" description="Disordered" evidence="2">
    <location>
        <begin position="238"/>
        <end position="280"/>
    </location>
</feature>
<dbReference type="InterPro" id="IPR039874">
    <property type="entry name" value="WAPL"/>
</dbReference>
<accession>A0A8H7XVD0</accession>
<dbReference type="PANTHER" id="PTHR22100">
    <property type="entry name" value="WINGS APART-LIKE PROTEIN HOMOLOG"/>
    <property type="match status" value="1"/>
</dbReference>
<evidence type="ECO:0000256" key="2">
    <source>
        <dbReference type="SAM" id="MobiDB-lite"/>
    </source>
</evidence>
<sequence>MVSPMGLSSHISKTYGKRSGVKRKQTNDSTDRRDINDVPATAKRRRRSPDLETTPSPAETDAVSKDSTPPRPSPKTVYGTPCQTASTPVVQHSPSKPARDLSLIFEDILPVNNTLPSPSKLAKRMLSRSKTESSVEGQSSLQETKVERTPSLPNLSSPSKTEEPAASTSKSISAILPLVTPSSNAPVTRTYAGKFRSFLVSFPATSTAHDPLSTVIDADDLDARESYSSLRNRWGVDNSEDDPYHYASPSPSKSLKSDLSTPDTSPSRHGKRKGKAVSSFQNHSISMPDLMNLKSISELRNKGENRRFFDEVGYLFEGMDKTGGIGLRRASALEITTKLCDPDFTRKAKAADFFTKTWDVFCGAGAGQGGDKLLDTILAFFVTLVARDPSLLADLAQHVSSAPFPSQLAPKQHRVESSSFVGVLLHLLERSCSDCDPLRLVMPNSTTEDSDYKKAGIMKKDHSTLASVYKTIIKSDLFSAETMISTSLLISYTLSNLPPALISTAFFPSFLASFRATLAYGTSTSLMSALSLHWKDVAESISYETIYYHLQLLDTYLLDQWGNSVPEGSQPEDGQRQPHEAIMEEARDTWLAEDLISLAICVELEGTNGPEFAQGCLDITLRILVSLTHADELWARRVLNCEYTMGWLLRLIHKCGQDLQHNQQQVKVEDGVKSEEENHLLSDNLSDSATSSSALDTLCLALGLLTNLVQVVKEARQIVSDIRLNPSCTLQKRACIRKCVCSRSVSGVEVLAHLYSSFQIKPEALPTSLDEESPEARAEADASFLRGHLSVLFGLLMKENSENQSKILAALPTPTLTTSKNVNMVKRAKMSRLVEQAKDFAAFYTAVSSKLGSDTNNSTVKEVVAFLAKTRDSYA</sequence>
<dbReference type="InterPro" id="IPR022771">
    <property type="entry name" value="WAPL_C"/>
</dbReference>
<comment type="similarity">
    <text evidence="1">Belongs to the WAPL family.</text>
</comment>